<keyword evidence="5 7" id="KW-1133">Transmembrane helix</keyword>
<evidence type="ECO:0000256" key="4">
    <source>
        <dbReference type="ARBA" id="ARBA00022692"/>
    </source>
</evidence>
<dbReference type="InterPro" id="IPR003838">
    <property type="entry name" value="ABC3_permease_C"/>
</dbReference>
<gene>
    <name evidence="10" type="ordered locus">Cyan7822_3699</name>
</gene>
<evidence type="ECO:0000256" key="6">
    <source>
        <dbReference type="ARBA" id="ARBA00023136"/>
    </source>
</evidence>
<dbReference type="STRING" id="497965.Cyan7822_3699"/>
<dbReference type="GO" id="GO:0005886">
    <property type="term" value="C:plasma membrane"/>
    <property type="evidence" value="ECO:0007669"/>
    <property type="project" value="UniProtKB-SubCell"/>
</dbReference>
<dbReference type="OrthoDB" id="180999at2"/>
<evidence type="ECO:0000313" key="11">
    <source>
        <dbReference type="Proteomes" id="UP000008206"/>
    </source>
</evidence>
<proteinExistence type="predicted"/>
<comment type="subcellular location">
    <subcellularLocation>
        <location evidence="1">Cell membrane</location>
        <topology evidence="1">Multi-pass membrane protein</topology>
    </subcellularLocation>
</comment>
<keyword evidence="2" id="KW-0813">Transport</keyword>
<dbReference type="InterPro" id="IPR051125">
    <property type="entry name" value="ABC-4/HrtB_transporter"/>
</dbReference>
<protein>
    <submittedName>
        <fullName evidence="10">DevC protein</fullName>
    </submittedName>
</protein>
<dbReference type="HOGENOM" id="CLU_000604_8_9_3"/>
<accession>E0UH37</accession>
<dbReference type="PANTHER" id="PTHR43738:SF1">
    <property type="entry name" value="HEMIN TRANSPORT SYSTEM PERMEASE PROTEIN HRTB-RELATED"/>
    <property type="match status" value="1"/>
</dbReference>
<dbReference type="Pfam" id="PF02687">
    <property type="entry name" value="FtsX"/>
    <property type="match status" value="1"/>
</dbReference>
<dbReference type="PANTHER" id="PTHR43738">
    <property type="entry name" value="ABC TRANSPORTER, MEMBRANE PROTEIN"/>
    <property type="match status" value="1"/>
</dbReference>
<dbReference type="EMBL" id="CP002198">
    <property type="protein sequence ID" value="ADN15636.1"/>
    <property type="molecule type" value="Genomic_DNA"/>
</dbReference>
<evidence type="ECO:0000259" key="8">
    <source>
        <dbReference type="Pfam" id="PF02687"/>
    </source>
</evidence>
<evidence type="ECO:0000256" key="3">
    <source>
        <dbReference type="ARBA" id="ARBA00022475"/>
    </source>
</evidence>
<keyword evidence="6 7" id="KW-0472">Membrane</keyword>
<sequence length="389" mass="43803">MFNKLPTAWLQLRHQKIRLVVALAGVVFAVVIIFMQLGLRDALFDSAVRLHKGLEGDCFLISPRSTALVAMQSFPERRLLQTLAFPEVDFVSPIYLDMAQWKNPQTRNYWRLIYIIGFDLRYRIFNFPGVAENLDKLTEPDVVLFDRNSRTEFGPIVSMFDKQGQVTTEITASQSNRHIKVVGFFELGSSFGSDGNLLTSHLNFLRIFPYRDPSAIDVGLIKLKSGTNLEQFIGKLKTYLPTDVKILSKKEFIDFEVNYWQSSTAIGFIFSLGVGLGMIVGMVVVYQILYTNVSEHLSEYATLKAIGYRHRYLLSMVLQQAFFIAILGYIPGFLIAVIQYQFTKGATLLPVAMTLDKASLVLVSTIIMCFISGATAVKKLKAADPADIF</sequence>
<feature type="domain" description="MacB-like periplasmic core" evidence="9">
    <location>
        <begin position="20"/>
        <end position="238"/>
    </location>
</feature>
<keyword evidence="4 7" id="KW-0812">Transmembrane</keyword>
<feature type="domain" description="ABC3 transporter permease C-terminal" evidence="8">
    <location>
        <begin position="274"/>
        <end position="383"/>
    </location>
</feature>
<dbReference type="InterPro" id="IPR025857">
    <property type="entry name" value="MacB_PCD"/>
</dbReference>
<dbReference type="Pfam" id="PF12704">
    <property type="entry name" value="MacB_PCD"/>
    <property type="match status" value="1"/>
</dbReference>
<evidence type="ECO:0000256" key="2">
    <source>
        <dbReference type="ARBA" id="ARBA00022448"/>
    </source>
</evidence>
<evidence type="ECO:0000256" key="7">
    <source>
        <dbReference type="SAM" id="Phobius"/>
    </source>
</evidence>
<feature type="transmembrane region" description="Helical" evidence="7">
    <location>
        <begin position="20"/>
        <end position="39"/>
    </location>
</feature>
<evidence type="ECO:0000256" key="5">
    <source>
        <dbReference type="ARBA" id="ARBA00022989"/>
    </source>
</evidence>
<dbReference type="NCBIfam" id="TIGR01185">
    <property type="entry name" value="devC"/>
    <property type="match status" value="1"/>
</dbReference>
<name>E0UH37_GLOV7</name>
<reference evidence="11" key="1">
    <citation type="journal article" date="2011" name="MBio">
        <title>Novel metabolic attributes of the genus Cyanothece, comprising a group of unicellular nitrogen-fixing Cyanobacteria.</title>
        <authorList>
            <person name="Bandyopadhyay A."/>
            <person name="Elvitigala T."/>
            <person name="Welsh E."/>
            <person name="Stockel J."/>
            <person name="Liberton M."/>
            <person name="Min H."/>
            <person name="Sherman L.A."/>
            <person name="Pakrasi H.B."/>
        </authorList>
    </citation>
    <scope>NUCLEOTIDE SEQUENCE [LARGE SCALE GENOMIC DNA]</scope>
    <source>
        <strain evidence="11">PCC 7822</strain>
    </source>
</reference>
<feature type="transmembrane region" description="Helical" evidence="7">
    <location>
        <begin position="358"/>
        <end position="377"/>
    </location>
</feature>
<evidence type="ECO:0000259" key="9">
    <source>
        <dbReference type="Pfam" id="PF12704"/>
    </source>
</evidence>
<evidence type="ECO:0000256" key="1">
    <source>
        <dbReference type="ARBA" id="ARBA00004651"/>
    </source>
</evidence>
<dbReference type="InterPro" id="IPR005891">
    <property type="entry name" value="DevC"/>
</dbReference>
<keyword evidence="3" id="KW-1003">Cell membrane</keyword>
<keyword evidence="11" id="KW-1185">Reference proteome</keyword>
<dbReference type="AlphaFoldDB" id="E0UH37"/>
<feature type="transmembrane region" description="Helical" evidence="7">
    <location>
        <begin position="265"/>
        <end position="291"/>
    </location>
</feature>
<dbReference type="Proteomes" id="UP000008206">
    <property type="component" value="Chromosome"/>
</dbReference>
<dbReference type="PIRSF" id="PIRSF031773">
    <property type="entry name" value="DevC"/>
    <property type="match status" value="1"/>
</dbReference>
<feature type="transmembrane region" description="Helical" evidence="7">
    <location>
        <begin position="312"/>
        <end position="338"/>
    </location>
</feature>
<dbReference type="RefSeq" id="WP_013323705.1">
    <property type="nucleotide sequence ID" value="NC_014501.1"/>
</dbReference>
<dbReference type="KEGG" id="cyj:Cyan7822_3699"/>
<organism evidence="10 11">
    <name type="scientific">Gloeothece verrucosa (strain PCC 7822)</name>
    <name type="common">Cyanothece sp. (strain PCC 7822)</name>
    <dbReference type="NCBI Taxonomy" id="497965"/>
    <lineage>
        <taxon>Bacteria</taxon>
        <taxon>Bacillati</taxon>
        <taxon>Cyanobacteriota</taxon>
        <taxon>Cyanophyceae</taxon>
        <taxon>Oscillatoriophycideae</taxon>
        <taxon>Chroococcales</taxon>
        <taxon>Aphanothecaceae</taxon>
        <taxon>Gloeothece</taxon>
        <taxon>Gloeothece verrucosa</taxon>
    </lineage>
</organism>
<evidence type="ECO:0000313" key="10">
    <source>
        <dbReference type="EMBL" id="ADN15636.1"/>
    </source>
</evidence>
<dbReference type="eggNOG" id="COG0577">
    <property type="taxonomic scope" value="Bacteria"/>
</dbReference>